<gene>
    <name evidence="1" type="ORF">HMPREF0063_11668</name>
</gene>
<keyword evidence="2" id="KW-1185">Reference proteome</keyword>
<dbReference type="AlphaFoldDB" id="E2SCA9"/>
<proteinExistence type="predicted"/>
<dbReference type="STRING" id="585531.HMPREF0063_11668"/>
<organism evidence="1 2">
    <name type="scientific">Aeromicrobium marinum DSM 15272</name>
    <dbReference type="NCBI Taxonomy" id="585531"/>
    <lineage>
        <taxon>Bacteria</taxon>
        <taxon>Bacillati</taxon>
        <taxon>Actinomycetota</taxon>
        <taxon>Actinomycetes</taxon>
        <taxon>Propionibacteriales</taxon>
        <taxon>Nocardioidaceae</taxon>
        <taxon>Aeromicrobium</taxon>
    </lineage>
</organism>
<protein>
    <submittedName>
        <fullName evidence="1">Uncharacterized protein</fullName>
    </submittedName>
</protein>
<name>E2SCA9_9ACTN</name>
<evidence type="ECO:0000313" key="1">
    <source>
        <dbReference type="EMBL" id="EFQ83395.1"/>
    </source>
</evidence>
<comment type="caution">
    <text evidence="1">The sequence shown here is derived from an EMBL/GenBank/DDBJ whole genome shotgun (WGS) entry which is preliminary data.</text>
</comment>
<dbReference type="OrthoDB" id="9758307at2"/>
<dbReference type="RefSeq" id="WP_007079010.1">
    <property type="nucleotide sequence ID" value="NZ_CM001024.1"/>
</dbReference>
<dbReference type="HOGENOM" id="CLU_2949886_0_0_11"/>
<sequence length="59" mass="6341">MARPDRPSLYLALLQRHLADGHDWVEASERALVGVAEAYDLVKQSVLGPPALRSSGDAA</sequence>
<evidence type="ECO:0000313" key="2">
    <source>
        <dbReference type="Proteomes" id="UP000003111"/>
    </source>
</evidence>
<accession>E2SCA9</accession>
<dbReference type="EMBL" id="ACLF03000005">
    <property type="protein sequence ID" value="EFQ83395.1"/>
    <property type="molecule type" value="Genomic_DNA"/>
</dbReference>
<dbReference type="Proteomes" id="UP000003111">
    <property type="component" value="Unassembled WGS sequence"/>
</dbReference>
<dbReference type="eggNOG" id="ENOG502ZMVY">
    <property type="taxonomic scope" value="Bacteria"/>
</dbReference>
<reference evidence="1" key="1">
    <citation type="submission" date="2010-08" db="EMBL/GenBank/DDBJ databases">
        <authorList>
            <person name="Muzny D."/>
            <person name="Qin X."/>
            <person name="Buhay C."/>
            <person name="Dugan-Rocha S."/>
            <person name="Ding Y."/>
            <person name="Chen G."/>
            <person name="Hawes A."/>
            <person name="Holder M."/>
            <person name="Jhangiani S."/>
            <person name="Johnson A."/>
            <person name="Khan Z."/>
            <person name="Li Z."/>
            <person name="Liu W."/>
            <person name="Liu X."/>
            <person name="Perez L."/>
            <person name="Shen H."/>
            <person name="Wang Q."/>
            <person name="Watt J."/>
            <person name="Xi L."/>
            <person name="Xin Y."/>
            <person name="Zhou J."/>
            <person name="Deng J."/>
            <person name="Jiang H."/>
            <person name="Liu Y."/>
            <person name="Qu J."/>
            <person name="Song X.-Z."/>
            <person name="Zhang L."/>
            <person name="Villasana D."/>
            <person name="Johnson A."/>
            <person name="Liu J."/>
            <person name="Liyanage D."/>
            <person name="Lorensuhewa L."/>
            <person name="Robinson T."/>
            <person name="Song A."/>
            <person name="Song B.-B."/>
            <person name="Dinh H."/>
            <person name="Thornton R."/>
            <person name="Coyle M."/>
            <person name="Francisco L."/>
            <person name="Jackson L."/>
            <person name="Javaid M."/>
            <person name="Korchina V."/>
            <person name="Kovar C."/>
            <person name="Mata R."/>
            <person name="Mathew T."/>
            <person name="Ngo R."/>
            <person name="Nguyen L."/>
            <person name="Nguyen N."/>
            <person name="Okwuonu G."/>
            <person name="Ongeri F."/>
            <person name="Pham C."/>
            <person name="Simmons D."/>
            <person name="Wilczek-Boney K."/>
            <person name="Hale W."/>
            <person name="Jakkamsetti A."/>
            <person name="Pham P."/>
            <person name="Ruth R."/>
            <person name="San Lucas F."/>
            <person name="Warren J."/>
            <person name="Zhang J."/>
            <person name="Zhao Z."/>
            <person name="Zhou C."/>
            <person name="Zhu D."/>
            <person name="Lee S."/>
            <person name="Bess C."/>
            <person name="Blankenburg K."/>
            <person name="Forbes L."/>
            <person name="Fu Q."/>
            <person name="Gubbala S."/>
            <person name="Hirani K."/>
            <person name="Jayaseelan J.C."/>
            <person name="Lara F."/>
            <person name="Munidasa M."/>
            <person name="Palculict T."/>
            <person name="Patil S."/>
            <person name="Pu L.-L."/>
            <person name="Saada N."/>
            <person name="Tang L."/>
            <person name="Weissenberger G."/>
            <person name="Zhu Y."/>
            <person name="Hemphill L."/>
            <person name="Shang Y."/>
            <person name="Youmans B."/>
            <person name="Ayvaz T."/>
            <person name="Ross M."/>
            <person name="Santibanez J."/>
            <person name="Aqrawi P."/>
            <person name="Gross S."/>
            <person name="Joshi V."/>
            <person name="Fowler G."/>
            <person name="Nazareth L."/>
            <person name="Reid J."/>
            <person name="Worley K."/>
            <person name="Petrosino J."/>
            <person name="Highlander S."/>
            <person name="Gibbs R."/>
        </authorList>
    </citation>
    <scope>NUCLEOTIDE SEQUENCE [LARGE SCALE GENOMIC DNA]</scope>
    <source>
        <strain evidence="1">DSM 15272</strain>
    </source>
</reference>